<evidence type="ECO:0000313" key="2">
    <source>
        <dbReference type="EMBL" id="KUM47870.1"/>
    </source>
</evidence>
<keyword evidence="1" id="KW-0732">Signal</keyword>
<dbReference type="AlphaFoldDB" id="A0A117NH59"/>
<keyword evidence="2" id="KW-0496">Mitochondrion</keyword>
<sequence>MSLYLLLVYSLVKGLVYGQLDEIEPELLLLAIELTLEPCLDMYPRLGLGTPHLVALERERALLLVMGLKLYMFPTLLNYCYGWLDVIEVGLAKSALSQSAVLRAGPDAMIQMC</sequence>
<feature type="signal peptide" evidence="1">
    <location>
        <begin position="1"/>
        <end position="18"/>
    </location>
</feature>
<proteinExistence type="predicted"/>
<evidence type="ECO:0000256" key="1">
    <source>
        <dbReference type="SAM" id="SignalP"/>
    </source>
</evidence>
<reference evidence="2" key="1">
    <citation type="journal article" date="2015" name="Genome Biol. Evol.">
        <title>Organellar Genomes of White Spruce (Picea glauca): Assembly and Annotation.</title>
        <authorList>
            <person name="Jackman S.D."/>
            <person name="Warren R.L."/>
            <person name="Gibb E.A."/>
            <person name="Vandervalk B.P."/>
            <person name="Mohamadi H."/>
            <person name="Chu J."/>
            <person name="Raymond A."/>
            <person name="Pleasance S."/>
            <person name="Coope R."/>
            <person name="Wildung M.R."/>
            <person name="Ritland C.E."/>
            <person name="Bousquet J."/>
            <person name="Jones S.J."/>
            <person name="Bohlmann J."/>
            <person name="Birol I."/>
        </authorList>
    </citation>
    <scope>NUCLEOTIDE SEQUENCE [LARGE SCALE GENOMIC DNA]</scope>
    <source>
        <tissue evidence="2">Flushing bud</tissue>
    </source>
</reference>
<dbReference type="EMBL" id="LKAM01000006">
    <property type="protein sequence ID" value="KUM47870.1"/>
    <property type="molecule type" value="Genomic_DNA"/>
</dbReference>
<organism evidence="2">
    <name type="scientific">Picea glauca</name>
    <name type="common">White spruce</name>
    <name type="synonym">Pinus glauca</name>
    <dbReference type="NCBI Taxonomy" id="3330"/>
    <lineage>
        <taxon>Eukaryota</taxon>
        <taxon>Viridiplantae</taxon>
        <taxon>Streptophyta</taxon>
        <taxon>Embryophyta</taxon>
        <taxon>Tracheophyta</taxon>
        <taxon>Spermatophyta</taxon>
        <taxon>Pinopsida</taxon>
        <taxon>Pinidae</taxon>
        <taxon>Conifers I</taxon>
        <taxon>Pinales</taxon>
        <taxon>Pinaceae</taxon>
        <taxon>Picea</taxon>
    </lineage>
</organism>
<geneLocation type="mitochondrion" evidence="2"/>
<accession>A0A117NH59</accession>
<name>A0A117NH59_PICGL</name>
<protein>
    <submittedName>
        <fullName evidence="2">Uncharacterized protein</fullName>
    </submittedName>
</protein>
<gene>
    <name evidence="2" type="ORF">ABT39_MTgene4864</name>
</gene>
<comment type="caution">
    <text evidence="2">The sequence shown here is derived from an EMBL/GenBank/DDBJ whole genome shotgun (WGS) entry which is preliminary data.</text>
</comment>
<feature type="chain" id="PRO_5007152035" evidence="1">
    <location>
        <begin position="19"/>
        <end position="113"/>
    </location>
</feature>